<reference evidence="6 7" key="1">
    <citation type="submission" date="2010-05" db="EMBL/GenBank/DDBJ databases">
        <title>Complete sequence of Thermincola sp. JR.</title>
        <authorList>
            <consortium name="US DOE Joint Genome Institute"/>
            <person name="Lucas S."/>
            <person name="Copeland A."/>
            <person name="Lapidus A."/>
            <person name="Cheng J.-F."/>
            <person name="Bruce D."/>
            <person name="Goodwin L."/>
            <person name="Pitluck S."/>
            <person name="Chertkov O."/>
            <person name="Detter J.C."/>
            <person name="Han C."/>
            <person name="Tapia R."/>
            <person name="Land M."/>
            <person name="Hauser L."/>
            <person name="Kyrpides N."/>
            <person name="Mikhailova N."/>
            <person name="Hazen T.C."/>
            <person name="Woyke T."/>
        </authorList>
    </citation>
    <scope>NUCLEOTIDE SEQUENCE [LARGE SCALE GENOMIC DNA]</scope>
    <source>
        <strain evidence="6 7">JR</strain>
    </source>
</reference>
<protein>
    <recommendedName>
        <fullName evidence="5">Cobalt-precorrin-5B C(1)-methyltransferase</fullName>
        <ecNumber evidence="5">2.1.1.195</ecNumber>
    </recommendedName>
    <alternativeName>
        <fullName evidence="5">Cobalt-precorrin-6A synthase</fullName>
    </alternativeName>
</protein>
<dbReference type="GO" id="GO:0032259">
    <property type="term" value="P:methylation"/>
    <property type="evidence" value="ECO:0007669"/>
    <property type="project" value="UniProtKB-KW"/>
</dbReference>
<keyword evidence="1 5" id="KW-0169">Cobalamin biosynthesis</keyword>
<evidence type="ECO:0000256" key="5">
    <source>
        <dbReference type="HAMAP-Rule" id="MF_00787"/>
    </source>
</evidence>
<comment type="function">
    <text evidence="5">Catalyzes the methylation of C-1 in cobalt-precorrin-5B to form cobalt-precorrin-6A.</text>
</comment>
<dbReference type="NCBIfam" id="TIGR00312">
    <property type="entry name" value="cbiD"/>
    <property type="match status" value="1"/>
</dbReference>
<evidence type="ECO:0000256" key="3">
    <source>
        <dbReference type="ARBA" id="ARBA00022679"/>
    </source>
</evidence>
<proteinExistence type="inferred from homology"/>
<dbReference type="EC" id="2.1.1.195" evidence="5"/>
<dbReference type="Proteomes" id="UP000002377">
    <property type="component" value="Chromosome"/>
</dbReference>
<evidence type="ECO:0000313" key="6">
    <source>
        <dbReference type="EMBL" id="ADG82423.1"/>
    </source>
</evidence>
<sequence precursor="true">MGEISKKNHNIALRCGITTGASAAAAAGAATALLSRGERLEFYKVVNPNGQELVVKIKSVRLDGDKATGIVVKDGGDDPDTTHGLDIVAEVSFIPGTGVEITAGTGVGTVTKPGLQVPVGQPAINPVPRQMITEAVKRELPEGFGARVCISIPMGEEVARRTLNPKLGIVNGLSVLGTTGIVEPMSEDSFKRSLAPQISMAKANGFRTVCLTPGRLGEKWAVEKLGLPVDCVAQMSNFVGYMLEVCVKEGIEGVILVGHHSKLTKIAAGCFHTHNRVADARLETLAAHAALMGASRQVVDRLMRSNTAEEGYQVLKENNLLGVFNRIADAASRRAAEYVYGDLQVGTVLFTMQGDIVAYDANARELGKKLGWKIC</sequence>
<keyword evidence="4 5" id="KW-0949">S-adenosyl-L-methionine</keyword>
<evidence type="ECO:0000256" key="1">
    <source>
        <dbReference type="ARBA" id="ARBA00022573"/>
    </source>
</evidence>
<dbReference type="PANTHER" id="PTHR35863">
    <property type="entry name" value="COBALT-PRECORRIN-5B C(1)-METHYLTRANSFERASE"/>
    <property type="match status" value="1"/>
</dbReference>
<dbReference type="RefSeq" id="WP_013120438.1">
    <property type="nucleotide sequence ID" value="NC_014152.1"/>
</dbReference>
<dbReference type="EMBL" id="CP002028">
    <property type="protein sequence ID" value="ADG82423.1"/>
    <property type="molecule type" value="Genomic_DNA"/>
</dbReference>
<keyword evidence="2 5" id="KW-0489">Methyltransferase</keyword>
<name>D5XFK2_THEPJ</name>
<evidence type="ECO:0000256" key="4">
    <source>
        <dbReference type="ARBA" id="ARBA00022691"/>
    </source>
</evidence>
<dbReference type="UniPathway" id="UPA00148">
    <property type="reaction ID" value="UER00227"/>
</dbReference>
<dbReference type="GO" id="GO:0043780">
    <property type="term" value="F:cobalt-precorrin-5B C1-methyltransferase activity"/>
    <property type="evidence" value="ECO:0007669"/>
    <property type="project" value="RHEA"/>
</dbReference>
<comment type="pathway">
    <text evidence="5">Cofactor biosynthesis; adenosylcobalamin biosynthesis; cob(II)yrinate a,c-diamide from sirohydrochlorin (anaerobic route): step 6/10.</text>
</comment>
<dbReference type="InterPro" id="IPR002748">
    <property type="entry name" value="CbiD"/>
</dbReference>
<dbReference type="KEGG" id="tjr:TherJR_1571"/>
<evidence type="ECO:0000256" key="2">
    <source>
        <dbReference type="ARBA" id="ARBA00022603"/>
    </source>
</evidence>
<dbReference type="PIRSF" id="PIRSF026782">
    <property type="entry name" value="CbiD"/>
    <property type="match status" value="1"/>
</dbReference>
<dbReference type="eggNOG" id="COG1903">
    <property type="taxonomic scope" value="Bacteria"/>
</dbReference>
<keyword evidence="3 5" id="KW-0808">Transferase</keyword>
<dbReference type="STRING" id="635013.TherJR_1571"/>
<keyword evidence="7" id="KW-1185">Reference proteome</keyword>
<dbReference type="AlphaFoldDB" id="D5XFK2"/>
<dbReference type="SUPFAM" id="SSF111342">
    <property type="entry name" value="CbiD-like"/>
    <property type="match status" value="1"/>
</dbReference>
<dbReference type="HOGENOM" id="CLU_041273_1_0_9"/>
<comment type="catalytic activity">
    <reaction evidence="5">
        <text>Co-precorrin-5B + S-adenosyl-L-methionine = Co-precorrin-6A + S-adenosyl-L-homocysteine</text>
        <dbReference type="Rhea" id="RHEA:26285"/>
        <dbReference type="ChEBI" id="CHEBI:57856"/>
        <dbReference type="ChEBI" id="CHEBI:59789"/>
        <dbReference type="ChEBI" id="CHEBI:60063"/>
        <dbReference type="ChEBI" id="CHEBI:60064"/>
        <dbReference type="EC" id="2.1.1.195"/>
    </reaction>
</comment>
<dbReference type="Gene3D" id="3.30.2110.10">
    <property type="entry name" value="CbiD-like"/>
    <property type="match status" value="1"/>
</dbReference>
<dbReference type="InterPro" id="IPR036074">
    <property type="entry name" value="CbiD_sf"/>
</dbReference>
<accession>D5XFK2</accession>
<evidence type="ECO:0000313" key="7">
    <source>
        <dbReference type="Proteomes" id="UP000002377"/>
    </source>
</evidence>
<dbReference type="GO" id="GO:0019251">
    <property type="term" value="P:anaerobic cobalamin biosynthetic process"/>
    <property type="evidence" value="ECO:0007669"/>
    <property type="project" value="UniProtKB-UniRule"/>
</dbReference>
<comment type="similarity">
    <text evidence="5">Belongs to the CbiD family.</text>
</comment>
<dbReference type="PANTHER" id="PTHR35863:SF1">
    <property type="entry name" value="COBALT-PRECORRIN-5B C(1)-METHYLTRANSFERASE"/>
    <property type="match status" value="1"/>
</dbReference>
<organism evidence="6 7">
    <name type="scientific">Thermincola potens (strain JR)</name>
    <dbReference type="NCBI Taxonomy" id="635013"/>
    <lineage>
        <taxon>Bacteria</taxon>
        <taxon>Bacillati</taxon>
        <taxon>Bacillota</taxon>
        <taxon>Clostridia</taxon>
        <taxon>Eubacteriales</taxon>
        <taxon>Thermincolaceae</taxon>
        <taxon>Thermincola</taxon>
    </lineage>
</organism>
<dbReference type="Pfam" id="PF01888">
    <property type="entry name" value="CbiD"/>
    <property type="match status" value="1"/>
</dbReference>
<gene>
    <name evidence="5" type="primary">cbiD</name>
    <name evidence="6" type="ordered locus">TherJR_1571</name>
</gene>
<dbReference type="HAMAP" id="MF_00787">
    <property type="entry name" value="CbiD"/>
    <property type="match status" value="1"/>
</dbReference>